<feature type="binding site" evidence="11">
    <location>
        <begin position="15"/>
        <end position="20"/>
    </location>
    <ligand>
        <name>ATP</name>
        <dbReference type="ChEBI" id="CHEBI:30616"/>
    </ligand>
</feature>
<comment type="similarity">
    <text evidence="2 11">Belongs to the shikimate kinase family.</text>
</comment>
<dbReference type="InterPro" id="IPR031322">
    <property type="entry name" value="Shikimate/glucono_kinase"/>
</dbReference>
<keyword evidence="11" id="KW-0460">Magnesium</keyword>
<keyword evidence="9 11" id="KW-0057">Aromatic amino acid biosynthesis</keyword>
<keyword evidence="5 11" id="KW-0808">Transferase</keyword>
<name>A0A1H3PYN9_9FIRM</name>
<feature type="binding site" evidence="11">
    <location>
        <position position="119"/>
    </location>
    <ligand>
        <name>ATP</name>
        <dbReference type="ChEBI" id="CHEBI:30616"/>
    </ligand>
</feature>
<dbReference type="PANTHER" id="PTHR21087:SF16">
    <property type="entry name" value="SHIKIMATE KINASE 1, CHLOROPLASTIC"/>
    <property type="match status" value="1"/>
</dbReference>
<comment type="function">
    <text evidence="11">Catalyzes the specific phosphorylation of the 3-hydroxyl group of shikimic acid using ATP as a cosubstrate.</text>
</comment>
<dbReference type="Pfam" id="PF01202">
    <property type="entry name" value="SKI"/>
    <property type="match status" value="1"/>
</dbReference>
<evidence type="ECO:0000256" key="11">
    <source>
        <dbReference type="HAMAP-Rule" id="MF_00109"/>
    </source>
</evidence>
<protein>
    <recommendedName>
        <fullName evidence="3 11">Shikimate kinase</fullName>
        <shortName evidence="11">SK</shortName>
        <ecNumber evidence="3 11">2.7.1.71</ecNumber>
    </recommendedName>
</protein>
<feature type="binding site" evidence="11">
    <location>
        <position position="37"/>
    </location>
    <ligand>
        <name>substrate</name>
    </ligand>
</feature>
<dbReference type="GO" id="GO:0005524">
    <property type="term" value="F:ATP binding"/>
    <property type="evidence" value="ECO:0007669"/>
    <property type="project" value="UniProtKB-UniRule"/>
</dbReference>
<dbReference type="GO" id="GO:0004765">
    <property type="term" value="F:shikimate kinase activity"/>
    <property type="evidence" value="ECO:0007669"/>
    <property type="project" value="UniProtKB-UniRule"/>
</dbReference>
<keyword evidence="11" id="KW-0479">Metal-binding</keyword>
<reference evidence="12 13" key="1">
    <citation type="submission" date="2016-10" db="EMBL/GenBank/DDBJ databases">
        <authorList>
            <person name="de Groot N.N."/>
        </authorList>
    </citation>
    <scope>NUCLEOTIDE SEQUENCE [LARGE SCALE GENOMIC DNA]</scope>
    <source>
        <strain evidence="12 13">DSM 21650</strain>
    </source>
</reference>
<dbReference type="PANTHER" id="PTHR21087">
    <property type="entry name" value="SHIKIMATE KINASE"/>
    <property type="match status" value="1"/>
</dbReference>
<evidence type="ECO:0000256" key="3">
    <source>
        <dbReference type="ARBA" id="ARBA00012154"/>
    </source>
</evidence>
<keyword evidence="4 11" id="KW-0028">Amino-acid biosynthesis</keyword>
<dbReference type="PRINTS" id="PR01100">
    <property type="entry name" value="SHIKIMTKNASE"/>
</dbReference>
<dbReference type="HAMAP" id="MF_00109">
    <property type="entry name" value="Shikimate_kinase"/>
    <property type="match status" value="1"/>
</dbReference>
<sequence length="166" mass="19104">MDSYFKNIVLIGMPGSGKTTIGRQLADKLCIDFYDSDKYIEEAEGMSVQQIFQNGEDAFRYLEHEAVKKINENIPCVIATGGGIVKNIENIRFLKSNGIIIFINRPLEDIISDIDIGTRPLLKDNKENLYKIYEERIQLYKKYCDYEIINNKSIDKIVKDIISIIK</sequence>
<dbReference type="GO" id="GO:0009423">
    <property type="term" value="P:chorismate biosynthetic process"/>
    <property type="evidence" value="ECO:0007669"/>
    <property type="project" value="UniProtKB-UniRule"/>
</dbReference>
<dbReference type="GO" id="GO:0005829">
    <property type="term" value="C:cytosol"/>
    <property type="evidence" value="ECO:0007669"/>
    <property type="project" value="TreeGrafter"/>
</dbReference>
<proteinExistence type="inferred from homology"/>
<dbReference type="EMBL" id="FNQE01000017">
    <property type="protein sequence ID" value="SDZ06414.1"/>
    <property type="molecule type" value="Genomic_DNA"/>
</dbReference>
<feature type="binding site" evidence="11">
    <location>
        <position position="19"/>
    </location>
    <ligand>
        <name>Mg(2+)</name>
        <dbReference type="ChEBI" id="CHEBI:18420"/>
    </ligand>
</feature>
<keyword evidence="11" id="KW-0963">Cytoplasm</keyword>
<dbReference type="InterPro" id="IPR000623">
    <property type="entry name" value="Shikimate_kinase/TSH1"/>
</dbReference>
<evidence type="ECO:0000256" key="5">
    <source>
        <dbReference type="ARBA" id="ARBA00022679"/>
    </source>
</evidence>
<evidence type="ECO:0000256" key="1">
    <source>
        <dbReference type="ARBA" id="ARBA00004842"/>
    </source>
</evidence>
<evidence type="ECO:0000313" key="12">
    <source>
        <dbReference type="EMBL" id="SDZ06414.1"/>
    </source>
</evidence>
<organism evidence="12 13">
    <name type="scientific">Proteiniborus ethanoligenes</name>
    <dbReference type="NCBI Taxonomy" id="415015"/>
    <lineage>
        <taxon>Bacteria</taxon>
        <taxon>Bacillati</taxon>
        <taxon>Bacillota</taxon>
        <taxon>Clostridia</taxon>
        <taxon>Eubacteriales</taxon>
        <taxon>Proteiniborus</taxon>
    </lineage>
</organism>
<dbReference type="SUPFAM" id="SSF52540">
    <property type="entry name" value="P-loop containing nucleoside triphosphate hydrolases"/>
    <property type="match status" value="1"/>
</dbReference>
<evidence type="ECO:0000256" key="9">
    <source>
        <dbReference type="ARBA" id="ARBA00023141"/>
    </source>
</evidence>
<dbReference type="EC" id="2.7.1.71" evidence="3 11"/>
<evidence type="ECO:0000256" key="10">
    <source>
        <dbReference type="ARBA" id="ARBA00048567"/>
    </source>
</evidence>
<comment type="subunit">
    <text evidence="11">Monomer.</text>
</comment>
<comment type="caution">
    <text evidence="11">Lacks conserved residue(s) required for the propagation of feature annotation.</text>
</comment>
<evidence type="ECO:0000313" key="13">
    <source>
        <dbReference type="Proteomes" id="UP000198625"/>
    </source>
</evidence>
<dbReference type="CDD" id="cd00464">
    <property type="entry name" value="SK"/>
    <property type="match status" value="1"/>
</dbReference>
<evidence type="ECO:0000256" key="8">
    <source>
        <dbReference type="ARBA" id="ARBA00022840"/>
    </source>
</evidence>
<keyword evidence="13" id="KW-1185">Reference proteome</keyword>
<feature type="binding site" evidence="11">
    <location>
        <position position="60"/>
    </location>
    <ligand>
        <name>substrate</name>
    </ligand>
</feature>
<dbReference type="Gene3D" id="3.40.50.300">
    <property type="entry name" value="P-loop containing nucleotide triphosphate hydrolases"/>
    <property type="match status" value="1"/>
</dbReference>
<dbReference type="GO" id="GO:0009073">
    <property type="term" value="P:aromatic amino acid family biosynthetic process"/>
    <property type="evidence" value="ECO:0007669"/>
    <property type="project" value="UniProtKB-KW"/>
</dbReference>
<keyword evidence="6 11" id="KW-0547">Nucleotide-binding</keyword>
<gene>
    <name evidence="11" type="primary">aroK</name>
    <name evidence="12" type="ORF">SAMN05660462_01715</name>
</gene>
<evidence type="ECO:0000256" key="6">
    <source>
        <dbReference type="ARBA" id="ARBA00022741"/>
    </source>
</evidence>
<dbReference type="InterPro" id="IPR027417">
    <property type="entry name" value="P-loop_NTPase"/>
</dbReference>
<keyword evidence="8 11" id="KW-0067">ATP-binding</keyword>
<evidence type="ECO:0000256" key="2">
    <source>
        <dbReference type="ARBA" id="ARBA00006997"/>
    </source>
</evidence>
<comment type="pathway">
    <text evidence="1 11">Metabolic intermediate biosynthesis; chorismate biosynthesis; chorismate from D-erythrose 4-phosphate and phosphoenolpyruvate: step 5/7.</text>
</comment>
<comment type="catalytic activity">
    <reaction evidence="10 11">
        <text>shikimate + ATP = 3-phosphoshikimate + ADP + H(+)</text>
        <dbReference type="Rhea" id="RHEA:13121"/>
        <dbReference type="ChEBI" id="CHEBI:15378"/>
        <dbReference type="ChEBI" id="CHEBI:30616"/>
        <dbReference type="ChEBI" id="CHEBI:36208"/>
        <dbReference type="ChEBI" id="CHEBI:145989"/>
        <dbReference type="ChEBI" id="CHEBI:456216"/>
        <dbReference type="EC" id="2.7.1.71"/>
    </reaction>
</comment>
<keyword evidence="7 11" id="KW-0418">Kinase</keyword>
<comment type="subcellular location">
    <subcellularLocation>
        <location evidence="11">Cytoplasm</location>
    </subcellularLocation>
</comment>
<dbReference type="GO" id="GO:0000287">
    <property type="term" value="F:magnesium ion binding"/>
    <property type="evidence" value="ECO:0007669"/>
    <property type="project" value="UniProtKB-UniRule"/>
</dbReference>
<dbReference type="UniPathway" id="UPA00053">
    <property type="reaction ID" value="UER00088"/>
</dbReference>
<evidence type="ECO:0000256" key="4">
    <source>
        <dbReference type="ARBA" id="ARBA00022605"/>
    </source>
</evidence>
<dbReference type="RefSeq" id="WP_244270501.1">
    <property type="nucleotide sequence ID" value="NZ_FNQE01000017.1"/>
</dbReference>
<accession>A0A1H3PYN9</accession>
<dbReference type="AlphaFoldDB" id="A0A1H3PYN9"/>
<dbReference type="PROSITE" id="PS01128">
    <property type="entry name" value="SHIKIMATE_KINASE"/>
    <property type="match status" value="1"/>
</dbReference>
<dbReference type="InterPro" id="IPR023000">
    <property type="entry name" value="Shikimate_kinase_CS"/>
</dbReference>
<dbReference type="STRING" id="415015.SAMN05660462_01715"/>
<dbReference type="GO" id="GO:0008652">
    <property type="term" value="P:amino acid biosynthetic process"/>
    <property type="evidence" value="ECO:0007669"/>
    <property type="project" value="UniProtKB-KW"/>
</dbReference>
<dbReference type="Proteomes" id="UP000198625">
    <property type="component" value="Unassembled WGS sequence"/>
</dbReference>
<feature type="binding site" evidence="11">
    <location>
        <position position="136"/>
    </location>
    <ligand>
        <name>substrate</name>
    </ligand>
</feature>
<feature type="binding site" evidence="11">
    <location>
        <position position="82"/>
    </location>
    <ligand>
        <name>substrate</name>
    </ligand>
</feature>
<comment type="cofactor">
    <cofactor evidence="11">
        <name>Mg(2+)</name>
        <dbReference type="ChEBI" id="CHEBI:18420"/>
    </cofactor>
    <text evidence="11">Binds 1 Mg(2+) ion per subunit.</text>
</comment>
<evidence type="ECO:0000256" key="7">
    <source>
        <dbReference type="ARBA" id="ARBA00022777"/>
    </source>
</evidence>